<feature type="region of interest" description="Disordered" evidence="1">
    <location>
        <begin position="46"/>
        <end position="97"/>
    </location>
</feature>
<accession>A0A3N6RIA6</accession>
<dbReference type="Proteomes" id="UP000712281">
    <property type="component" value="Unassembled WGS sequence"/>
</dbReference>
<comment type="caution">
    <text evidence="2">The sequence shown here is derived from an EMBL/GenBank/DDBJ whole genome shotgun (WGS) entry which is preliminary data.</text>
</comment>
<feature type="region of interest" description="Disordered" evidence="1">
    <location>
        <begin position="124"/>
        <end position="162"/>
    </location>
</feature>
<evidence type="ECO:0000313" key="3">
    <source>
        <dbReference type="Proteomes" id="UP000712281"/>
    </source>
</evidence>
<reference evidence="2" key="1">
    <citation type="submission" date="2019-12" db="EMBL/GenBank/DDBJ databases">
        <title>Genome sequencing and annotation of Brassica cretica.</title>
        <authorList>
            <person name="Studholme D.J."/>
            <person name="Sarris P.F."/>
        </authorList>
    </citation>
    <scope>NUCLEOTIDE SEQUENCE</scope>
    <source>
        <strain evidence="2">PFS-001/15</strain>
        <tissue evidence="2">Leaf</tissue>
    </source>
</reference>
<gene>
    <name evidence="2" type="ORF">F2Q68_00044022</name>
</gene>
<evidence type="ECO:0000256" key="1">
    <source>
        <dbReference type="SAM" id="MobiDB-lite"/>
    </source>
</evidence>
<dbReference type="OrthoDB" id="1087821at2759"/>
<sequence>MPAALDRSKAGLRARGHSTVNCKVLGARLAVKLLAGELAEVSSVKDLIRDSDHPPRNDKSPQTENSLQGNQSGENRGRRHDKKGNDNSRRRVNMIIRGSQYCSDTISAIKAYERKAEMSVNSLTWSMPASEEDGPESSTHATAKEPPVSKPNASTQPEEKTR</sequence>
<evidence type="ECO:0000313" key="2">
    <source>
        <dbReference type="EMBL" id="KAF2607246.1"/>
    </source>
</evidence>
<protein>
    <submittedName>
        <fullName evidence="2">Uncharacterized protein</fullName>
    </submittedName>
</protein>
<organism evidence="2 3">
    <name type="scientific">Brassica cretica</name>
    <name type="common">Mustard</name>
    <dbReference type="NCBI Taxonomy" id="69181"/>
    <lineage>
        <taxon>Eukaryota</taxon>
        <taxon>Viridiplantae</taxon>
        <taxon>Streptophyta</taxon>
        <taxon>Embryophyta</taxon>
        <taxon>Tracheophyta</taxon>
        <taxon>Spermatophyta</taxon>
        <taxon>Magnoliopsida</taxon>
        <taxon>eudicotyledons</taxon>
        <taxon>Gunneridae</taxon>
        <taxon>Pentapetalae</taxon>
        <taxon>rosids</taxon>
        <taxon>malvids</taxon>
        <taxon>Brassicales</taxon>
        <taxon>Brassicaceae</taxon>
        <taxon>Brassiceae</taxon>
        <taxon>Brassica</taxon>
    </lineage>
</organism>
<dbReference type="AlphaFoldDB" id="A0A3N6RIA6"/>
<proteinExistence type="predicted"/>
<dbReference type="EMBL" id="QGKW02000276">
    <property type="protein sequence ID" value="KAF2607246.1"/>
    <property type="molecule type" value="Genomic_DNA"/>
</dbReference>
<name>A0A3N6RIA6_BRACR</name>
<feature type="compositionally biased region" description="Basic and acidic residues" evidence="1">
    <location>
        <begin position="46"/>
        <end position="61"/>
    </location>
</feature>
<feature type="compositionally biased region" description="Polar residues" evidence="1">
    <location>
        <begin position="62"/>
        <end position="74"/>
    </location>
</feature>